<evidence type="ECO:0000313" key="2">
    <source>
        <dbReference type="Proteomes" id="UP000053989"/>
    </source>
</evidence>
<name>A0A0C3DVG4_9AGAM</name>
<reference evidence="2" key="2">
    <citation type="submission" date="2015-01" db="EMBL/GenBank/DDBJ databases">
        <title>Evolutionary Origins and Diversification of the Mycorrhizal Mutualists.</title>
        <authorList>
            <consortium name="DOE Joint Genome Institute"/>
            <consortium name="Mycorrhizal Genomics Consortium"/>
            <person name="Kohler A."/>
            <person name="Kuo A."/>
            <person name="Nagy L.G."/>
            <person name="Floudas D."/>
            <person name="Copeland A."/>
            <person name="Barry K.W."/>
            <person name="Cichocki N."/>
            <person name="Veneault-Fourrey C."/>
            <person name="LaButti K."/>
            <person name="Lindquist E.A."/>
            <person name="Lipzen A."/>
            <person name="Lundell T."/>
            <person name="Morin E."/>
            <person name="Murat C."/>
            <person name="Riley R."/>
            <person name="Ohm R."/>
            <person name="Sun H."/>
            <person name="Tunlid A."/>
            <person name="Henrissat B."/>
            <person name="Grigoriev I.V."/>
            <person name="Hibbett D.S."/>
            <person name="Martin F."/>
        </authorList>
    </citation>
    <scope>NUCLEOTIDE SEQUENCE [LARGE SCALE GENOMIC DNA]</scope>
    <source>
        <strain evidence="2">Foug A</strain>
    </source>
</reference>
<reference evidence="1 2" key="1">
    <citation type="submission" date="2014-04" db="EMBL/GenBank/DDBJ databases">
        <authorList>
            <consortium name="DOE Joint Genome Institute"/>
            <person name="Kuo A."/>
            <person name="Kohler A."/>
            <person name="Nagy L.G."/>
            <person name="Floudas D."/>
            <person name="Copeland A."/>
            <person name="Barry K.W."/>
            <person name="Cichocki N."/>
            <person name="Veneault-Fourrey C."/>
            <person name="LaButti K."/>
            <person name="Lindquist E.A."/>
            <person name="Lipzen A."/>
            <person name="Lundell T."/>
            <person name="Morin E."/>
            <person name="Murat C."/>
            <person name="Sun H."/>
            <person name="Tunlid A."/>
            <person name="Henrissat B."/>
            <person name="Grigoriev I.V."/>
            <person name="Hibbett D.S."/>
            <person name="Martin F."/>
            <person name="Nordberg H.P."/>
            <person name="Cantor M.N."/>
            <person name="Hua S.X."/>
        </authorList>
    </citation>
    <scope>NUCLEOTIDE SEQUENCE [LARGE SCALE GENOMIC DNA]</scope>
    <source>
        <strain evidence="1 2">Foug A</strain>
    </source>
</reference>
<organism evidence="1 2">
    <name type="scientific">Scleroderma citrinum Foug A</name>
    <dbReference type="NCBI Taxonomy" id="1036808"/>
    <lineage>
        <taxon>Eukaryota</taxon>
        <taxon>Fungi</taxon>
        <taxon>Dikarya</taxon>
        <taxon>Basidiomycota</taxon>
        <taxon>Agaricomycotina</taxon>
        <taxon>Agaricomycetes</taxon>
        <taxon>Agaricomycetidae</taxon>
        <taxon>Boletales</taxon>
        <taxon>Sclerodermatineae</taxon>
        <taxon>Sclerodermataceae</taxon>
        <taxon>Scleroderma</taxon>
    </lineage>
</organism>
<gene>
    <name evidence="1" type="ORF">SCLCIDRAFT_124814</name>
</gene>
<proteinExistence type="predicted"/>
<keyword evidence="2" id="KW-1185">Reference proteome</keyword>
<dbReference type="InParanoid" id="A0A0C3DVG4"/>
<protein>
    <submittedName>
        <fullName evidence="1">Uncharacterized protein</fullName>
    </submittedName>
</protein>
<dbReference type="Proteomes" id="UP000053989">
    <property type="component" value="Unassembled WGS sequence"/>
</dbReference>
<evidence type="ECO:0000313" key="1">
    <source>
        <dbReference type="EMBL" id="KIM60169.1"/>
    </source>
</evidence>
<dbReference type="OrthoDB" id="2748837at2759"/>
<dbReference type="AlphaFoldDB" id="A0A0C3DVG4"/>
<accession>A0A0C3DVG4</accession>
<dbReference type="HOGENOM" id="CLU_096306_2_0_1"/>
<dbReference type="EMBL" id="KN822065">
    <property type="protein sequence ID" value="KIM60169.1"/>
    <property type="molecule type" value="Genomic_DNA"/>
</dbReference>
<sequence>MTCDNASNNDQMIEELHTLVVEFAGSASHTRCFLHIINLIAKMLIQQFDAKKTMTEADSELAEMGKELNEDECLLDEVMRDNEDEDERIKEENDKWVDETEGLDMEERIQLERSIRPVKLVLVKVRQHIRNSPSSLICCSAL</sequence>